<dbReference type="Proteomes" id="UP000215305">
    <property type="component" value="Unassembled WGS sequence"/>
</dbReference>
<gene>
    <name evidence="2" type="ORF">CDV56_101431</name>
</gene>
<sequence length="110" mass="12634">ASIDKASCTRWVGETYLEAMAPALDSAIGRSEFLNAWKDHLPDSWRDEVALSKLTESSYRHPDQTTICFVNNIDRHKIKKNISTDATTATAAKKSRNWHELFRNQKRQKN</sequence>
<evidence type="ECO:0000256" key="1">
    <source>
        <dbReference type="SAM" id="MobiDB-lite"/>
    </source>
</evidence>
<protein>
    <submittedName>
        <fullName evidence="2">Uncharacterized protein</fullName>
    </submittedName>
</protein>
<dbReference type="GeneID" id="38123405"/>
<evidence type="ECO:0000313" key="2">
    <source>
        <dbReference type="EMBL" id="RHZ43162.1"/>
    </source>
</evidence>
<keyword evidence="3" id="KW-1185">Reference proteome</keyword>
<dbReference type="EMBL" id="NKHU02000487">
    <property type="protein sequence ID" value="RHZ43162.1"/>
    <property type="molecule type" value="Genomic_DNA"/>
</dbReference>
<dbReference type="AlphaFoldDB" id="A0A397FWL7"/>
<dbReference type="OrthoDB" id="5199543at2759"/>
<dbReference type="RefSeq" id="XP_026609553.1">
    <property type="nucleotide sequence ID" value="XM_026755050.1"/>
</dbReference>
<dbReference type="VEuPathDB" id="FungiDB:CDV56_101431"/>
<evidence type="ECO:0000313" key="3">
    <source>
        <dbReference type="Proteomes" id="UP000215305"/>
    </source>
</evidence>
<dbReference type="STRING" id="41047.A0A397FWL7"/>
<dbReference type="InterPro" id="IPR019128">
    <property type="entry name" value="Dcc1"/>
</dbReference>
<dbReference type="GO" id="GO:0031390">
    <property type="term" value="C:Ctf18 RFC-like complex"/>
    <property type="evidence" value="ECO:0007669"/>
    <property type="project" value="InterPro"/>
</dbReference>
<reference evidence="2" key="1">
    <citation type="submission" date="2018-08" db="EMBL/GenBank/DDBJ databases">
        <title>Draft genome sequence of azole-resistant Aspergillus thermomutatus (Neosartorya pseudofischeri) strain HMR AF 39, isolated from a human nasal aspirate.</title>
        <authorList>
            <person name="Parent-Michaud M."/>
            <person name="Dufresne P.J."/>
            <person name="Fournier E."/>
            <person name="Martineau C."/>
            <person name="Moreira S."/>
            <person name="Perkins V."/>
            <person name="De Repentigny L."/>
            <person name="Dufresne S.F."/>
        </authorList>
    </citation>
    <scope>NUCLEOTIDE SEQUENCE [LARGE SCALE GENOMIC DNA]</scope>
    <source>
        <strain evidence="2">HMR AF 39</strain>
    </source>
</reference>
<dbReference type="Pfam" id="PF09724">
    <property type="entry name" value="Dcc1"/>
    <property type="match status" value="1"/>
</dbReference>
<feature type="region of interest" description="Disordered" evidence="1">
    <location>
        <begin position="86"/>
        <end position="110"/>
    </location>
</feature>
<dbReference type="GO" id="GO:0007064">
    <property type="term" value="P:mitotic sister chromatid cohesion"/>
    <property type="evidence" value="ECO:0007669"/>
    <property type="project" value="InterPro"/>
</dbReference>
<feature type="non-terminal residue" evidence="2">
    <location>
        <position position="1"/>
    </location>
</feature>
<comment type="caution">
    <text evidence="2">The sequence shown here is derived from an EMBL/GenBank/DDBJ whole genome shotgun (WGS) entry which is preliminary data.</text>
</comment>
<accession>A0A397FWL7</accession>
<name>A0A397FWL7_ASPTH</name>
<proteinExistence type="predicted"/>
<organism evidence="2 3">
    <name type="scientific">Aspergillus thermomutatus</name>
    <name type="common">Neosartorya pseudofischeri</name>
    <dbReference type="NCBI Taxonomy" id="41047"/>
    <lineage>
        <taxon>Eukaryota</taxon>
        <taxon>Fungi</taxon>
        <taxon>Dikarya</taxon>
        <taxon>Ascomycota</taxon>
        <taxon>Pezizomycotina</taxon>
        <taxon>Eurotiomycetes</taxon>
        <taxon>Eurotiomycetidae</taxon>
        <taxon>Eurotiales</taxon>
        <taxon>Aspergillaceae</taxon>
        <taxon>Aspergillus</taxon>
        <taxon>Aspergillus subgen. Fumigati</taxon>
    </lineage>
</organism>